<evidence type="ECO:0000313" key="3">
    <source>
        <dbReference type="Proteomes" id="UP000050416"/>
    </source>
</evidence>
<keyword evidence="1" id="KW-1133">Transmembrane helix</keyword>
<keyword evidence="1" id="KW-0812">Transmembrane</keyword>
<gene>
    <name evidence="2" type="ORF">HLUCCX14_11805</name>
</gene>
<evidence type="ECO:0000313" key="2">
    <source>
        <dbReference type="EMBL" id="KPQ28151.1"/>
    </source>
</evidence>
<feature type="transmembrane region" description="Helical" evidence="1">
    <location>
        <begin position="12"/>
        <end position="37"/>
    </location>
</feature>
<organism evidence="2 3">
    <name type="scientific">Marinobacter excellens HL-55</name>
    <dbReference type="NCBI Taxonomy" id="1305731"/>
    <lineage>
        <taxon>Bacteria</taxon>
        <taxon>Pseudomonadati</taxon>
        <taxon>Pseudomonadota</taxon>
        <taxon>Gammaproteobacteria</taxon>
        <taxon>Pseudomonadales</taxon>
        <taxon>Marinobacteraceae</taxon>
        <taxon>Marinobacter</taxon>
    </lineage>
</organism>
<dbReference type="AlphaFoldDB" id="A0A0P8BIK5"/>
<dbReference type="STRING" id="1305731.GCA_000934705_00383"/>
<comment type="caution">
    <text evidence="2">The sequence shown here is derived from an EMBL/GenBank/DDBJ whole genome shotgun (WGS) entry which is preliminary data.</text>
</comment>
<evidence type="ECO:0000256" key="1">
    <source>
        <dbReference type="SAM" id="Phobius"/>
    </source>
</evidence>
<name>A0A0P8BIK5_9GAMM</name>
<sequence length="78" mass="8399">MTPNLKACGHALVTALVNATLAVVLMLLVEFAISGSFQVPATYLWAGLLIGAVIFVGQFLRQRHLCRTGEQPGNSQHH</sequence>
<feature type="transmembrane region" description="Helical" evidence="1">
    <location>
        <begin position="43"/>
        <end position="60"/>
    </location>
</feature>
<protein>
    <submittedName>
        <fullName evidence="2">Uncharacterized protein</fullName>
    </submittedName>
</protein>
<dbReference type="Proteomes" id="UP000050416">
    <property type="component" value="Unassembled WGS sequence"/>
</dbReference>
<dbReference type="OrthoDB" id="6371335at2"/>
<reference evidence="2 3" key="1">
    <citation type="submission" date="2015-09" db="EMBL/GenBank/DDBJ databases">
        <title>Identification and resolution of microdiversity through metagenomic sequencing of parallel consortia.</title>
        <authorList>
            <person name="Nelson W.C."/>
            <person name="Romine M.F."/>
            <person name="Lindemann S.R."/>
        </authorList>
    </citation>
    <scope>NUCLEOTIDE SEQUENCE [LARGE SCALE GENOMIC DNA]</scope>
    <source>
        <strain evidence="2">HL-55</strain>
    </source>
</reference>
<dbReference type="PATRIC" id="fig|1305731.5.peg.827"/>
<accession>A0A0P8BIK5</accession>
<proteinExistence type="predicted"/>
<dbReference type="EMBL" id="LJZQ01000018">
    <property type="protein sequence ID" value="KPQ28151.1"/>
    <property type="molecule type" value="Genomic_DNA"/>
</dbReference>
<keyword evidence="1" id="KW-0472">Membrane</keyword>